<evidence type="ECO:0000313" key="5">
    <source>
        <dbReference type="Proteomes" id="UP000570010"/>
    </source>
</evidence>
<dbReference type="Proteomes" id="UP000570010">
    <property type="component" value="Unassembled WGS sequence"/>
</dbReference>
<protein>
    <submittedName>
        <fullName evidence="3">Uncharacterized protein</fullName>
    </submittedName>
</protein>
<dbReference type="EMBL" id="JAAIWN010000070">
    <property type="protein sequence ID" value="NEY83078.1"/>
    <property type="molecule type" value="Genomic_DNA"/>
</dbReference>
<accession>A0A6B3W0P8</accession>
<feature type="transmembrane region" description="Helical" evidence="1">
    <location>
        <begin position="40"/>
        <end position="61"/>
    </location>
</feature>
<evidence type="ECO:0000313" key="2">
    <source>
        <dbReference type="EMBL" id="MBA4538718.1"/>
    </source>
</evidence>
<feature type="transmembrane region" description="Helical" evidence="1">
    <location>
        <begin position="6"/>
        <end position="28"/>
    </location>
</feature>
<gene>
    <name evidence="3" type="ORF">G4D64_16630</name>
    <name evidence="2" type="ORF">H1Z61_16690</name>
</gene>
<dbReference type="RefSeq" id="WP_163243479.1">
    <property type="nucleotide sequence ID" value="NZ_CP082780.1"/>
</dbReference>
<reference evidence="3 4" key="1">
    <citation type="submission" date="2020-02" db="EMBL/GenBank/DDBJ databases">
        <title>Bacillus aquiflavi sp. nov., isolated from yellow water of strong flavor Chinese baijiu in Yibin region of China.</title>
        <authorList>
            <person name="Xie J."/>
        </authorList>
    </citation>
    <scope>NUCLEOTIDE SEQUENCE [LARGE SCALE GENOMIC DNA]</scope>
    <source>
        <strain evidence="3 4">3H-10</strain>
    </source>
</reference>
<feature type="transmembrane region" description="Helical" evidence="1">
    <location>
        <begin position="73"/>
        <end position="94"/>
    </location>
</feature>
<keyword evidence="1" id="KW-0472">Membrane</keyword>
<dbReference type="Proteomes" id="UP000472971">
    <property type="component" value="Unassembled WGS sequence"/>
</dbReference>
<proteinExistence type="predicted"/>
<organism evidence="3 4">
    <name type="scientific">Bacillus aquiflavi</name>
    <dbReference type="NCBI Taxonomy" id="2672567"/>
    <lineage>
        <taxon>Bacteria</taxon>
        <taxon>Bacillati</taxon>
        <taxon>Bacillota</taxon>
        <taxon>Bacilli</taxon>
        <taxon>Bacillales</taxon>
        <taxon>Bacillaceae</taxon>
        <taxon>Bacillus</taxon>
    </lineage>
</organism>
<comment type="caution">
    <text evidence="3">The sequence shown here is derived from an EMBL/GenBank/DDBJ whole genome shotgun (WGS) entry which is preliminary data.</text>
</comment>
<dbReference type="EMBL" id="JACEIO010000068">
    <property type="protein sequence ID" value="MBA4538718.1"/>
    <property type="molecule type" value="Genomic_DNA"/>
</dbReference>
<keyword evidence="1" id="KW-0812">Transmembrane</keyword>
<evidence type="ECO:0000313" key="3">
    <source>
        <dbReference type="EMBL" id="NEY83078.1"/>
    </source>
</evidence>
<reference evidence="2 5" key="2">
    <citation type="submission" date="2020-07" db="EMBL/GenBank/DDBJ databases">
        <authorList>
            <person name="Feng H."/>
        </authorList>
    </citation>
    <scope>NUCLEOTIDE SEQUENCE [LARGE SCALE GENOMIC DNA]</scope>
    <source>
        <strain evidence="5">s-12</strain>
        <strain evidence="2">S-12</strain>
    </source>
</reference>
<evidence type="ECO:0000313" key="4">
    <source>
        <dbReference type="Proteomes" id="UP000472971"/>
    </source>
</evidence>
<name>A0A6B3W0P8_9BACI</name>
<keyword evidence="4" id="KW-1185">Reference proteome</keyword>
<evidence type="ECO:0000256" key="1">
    <source>
        <dbReference type="SAM" id="Phobius"/>
    </source>
</evidence>
<keyword evidence="1" id="KW-1133">Transmembrane helix</keyword>
<dbReference type="AlphaFoldDB" id="A0A6B3W0P8"/>
<sequence>MGCILSIFDVIIALILFGLSLYFGALTLIEAFTLGDQGALVNVFMYFGLWLVINYILGFLFDKRWKEVDGGDSWILDLLLHFTVFIYIAINWIVRKIFRINREQKSN</sequence>